<dbReference type="GO" id="GO:0005882">
    <property type="term" value="C:intermediate filament"/>
    <property type="evidence" value="ECO:0007669"/>
    <property type="project" value="TreeGrafter"/>
</dbReference>
<feature type="signal peptide" evidence="1">
    <location>
        <begin position="1"/>
        <end position="29"/>
    </location>
</feature>
<name>A0A8C4QAN7_EPTBU</name>
<dbReference type="GO" id="GO:0005737">
    <property type="term" value="C:cytoplasm"/>
    <property type="evidence" value="ECO:0007669"/>
    <property type="project" value="TreeGrafter"/>
</dbReference>
<dbReference type="InterPro" id="IPR002017">
    <property type="entry name" value="Spectrin_repeat"/>
</dbReference>
<dbReference type="PANTHER" id="PTHR23169">
    <property type="entry name" value="ENVOPLAKIN"/>
    <property type="match status" value="1"/>
</dbReference>
<dbReference type="CDD" id="cd00176">
    <property type="entry name" value="SPEC"/>
    <property type="match status" value="1"/>
</dbReference>
<dbReference type="OMA" id="HETICLD"/>
<keyword evidence="1" id="KW-0732">Signal</keyword>
<reference evidence="2" key="1">
    <citation type="submission" date="2025-08" db="UniProtKB">
        <authorList>
            <consortium name="Ensembl"/>
        </authorList>
    </citation>
    <scope>IDENTIFICATION</scope>
</reference>
<proteinExistence type="predicted"/>
<dbReference type="Pfam" id="PF00435">
    <property type="entry name" value="Spectrin"/>
    <property type="match status" value="1"/>
</dbReference>
<dbReference type="Pfam" id="PF21020">
    <property type="entry name" value="Spectrin_4"/>
    <property type="match status" value="1"/>
</dbReference>
<dbReference type="AlphaFoldDB" id="A0A8C4QAN7"/>
<evidence type="ECO:0000256" key="1">
    <source>
        <dbReference type="SAM" id="SignalP"/>
    </source>
</evidence>
<reference evidence="2" key="2">
    <citation type="submission" date="2025-09" db="UniProtKB">
        <authorList>
            <consortium name="Ensembl"/>
        </authorList>
    </citation>
    <scope>IDENTIFICATION</scope>
</reference>
<dbReference type="GeneTree" id="ENSGT00940000155008"/>
<dbReference type="SUPFAM" id="SSF46966">
    <property type="entry name" value="Spectrin repeat"/>
    <property type="match status" value="3"/>
</dbReference>
<protein>
    <submittedName>
        <fullName evidence="2">Uncharacterized protein</fullName>
    </submittedName>
</protein>
<dbReference type="GO" id="GO:0045104">
    <property type="term" value="P:intermediate filament cytoskeleton organization"/>
    <property type="evidence" value="ECO:0007669"/>
    <property type="project" value="InterPro"/>
</dbReference>
<sequence>MVQLVVRDSSLLVITLVVLFEFVDKEAEARWMEYQEMVLLLLQWLKQQTLNMQVRDFPNNPTELHALHSQYVHFKEMELLPKESEKVRIKNVYKSLEPWIQFGHIRLPQGQHPNDIEKEWGRLIVAMLEREKELRAEIERLEGLQHLAGKIQRECTRCEDTLNQISKLIKADCLAVETGRSPQHRREVEAMLQELDLRLRKLSADTQTLQDGQYFQAEQDVSRVVQLQERLSGLRTKFTALVDGCHIPAMGTQTWQPNTVASETQTQYGLKSTAVQTQTASKQTKGVKPSDDDVALIALRKALAWVEEHQAELEKIEWGTDLAGVEFSLQSQRSLLREVESFRHKLENLRTQQTKVSSSNQGTYADSLGRLDLLYTRLLNSSRGRLKHLENLHAFVARATRELMWLNEKEEEEISYDWGERNTDLGTKQEYHEMFLKDLEQKELDLNDLRDAGERMLLTNHPAKQTIEVRKMIYWHITYLKRELVRSPTYPLNQSTGILGCH</sequence>
<dbReference type="InterPro" id="IPR043197">
    <property type="entry name" value="Plakin"/>
</dbReference>
<dbReference type="InterPro" id="IPR049538">
    <property type="entry name" value="PCN-like_spectrin-like_rpt"/>
</dbReference>
<dbReference type="GO" id="GO:0042060">
    <property type="term" value="P:wound healing"/>
    <property type="evidence" value="ECO:0007669"/>
    <property type="project" value="TreeGrafter"/>
</dbReference>
<dbReference type="GO" id="GO:0005198">
    <property type="term" value="F:structural molecule activity"/>
    <property type="evidence" value="ECO:0007669"/>
    <property type="project" value="TreeGrafter"/>
</dbReference>
<dbReference type="Proteomes" id="UP000694388">
    <property type="component" value="Unplaced"/>
</dbReference>
<keyword evidence="3" id="KW-1185">Reference proteome</keyword>
<organism evidence="2 3">
    <name type="scientific">Eptatretus burgeri</name>
    <name type="common">Inshore hagfish</name>
    <dbReference type="NCBI Taxonomy" id="7764"/>
    <lineage>
        <taxon>Eukaryota</taxon>
        <taxon>Metazoa</taxon>
        <taxon>Chordata</taxon>
        <taxon>Craniata</taxon>
        <taxon>Vertebrata</taxon>
        <taxon>Cyclostomata</taxon>
        <taxon>Myxini</taxon>
        <taxon>Myxiniformes</taxon>
        <taxon>Myxinidae</taxon>
        <taxon>Eptatretinae</taxon>
        <taxon>Eptatretus</taxon>
    </lineage>
</organism>
<dbReference type="GO" id="GO:0016020">
    <property type="term" value="C:membrane"/>
    <property type="evidence" value="ECO:0007669"/>
    <property type="project" value="TreeGrafter"/>
</dbReference>
<dbReference type="Gene3D" id="1.20.58.60">
    <property type="match status" value="3"/>
</dbReference>
<evidence type="ECO:0000313" key="3">
    <source>
        <dbReference type="Proteomes" id="UP000694388"/>
    </source>
</evidence>
<dbReference type="InterPro" id="IPR018159">
    <property type="entry name" value="Spectrin/alpha-actinin"/>
</dbReference>
<accession>A0A8C4QAN7</accession>
<feature type="chain" id="PRO_5034205224" evidence="1">
    <location>
        <begin position="30"/>
        <end position="502"/>
    </location>
</feature>
<dbReference type="Ensembl" id="ENSEBUT00000013201.1">
    <property type="protein sequence ID" value="ENSEBUP00000012625.1"/>
    <property type="gene ID" value="ENSEBUG00000008022.1"/>
</dbReference>
<dbReference type="PANTHER" id="PTHR23169:SF23">
    <property type="entry name" value="SHORT STOP, ISOFORM H"/>
    <property type="match status" value="1"/>
</dbReference>
<evidence type="ECO:0000313" key="2">
    <source>
        <dbReference type="Ensembl" id="ENSEBUP00000012625.1"/>
    </source>
</evidence>